<protein>
    <recommendedName>
        <fullName evidence="3">Methyltransferase small domain-containing protein</fullName>
    </recommendedName>
</protein>
<reference evidence="2" key="1">
    <citation type="journal article" date="2013" name="Nature">
        <title>Draft genome of the wheat A-genome progenitor Triticum urartu.</title>
        <authorList>
            <person name="Ling H.Q."/>
            <person name="Zhao S."/>
            <person name="Liu D."/>
            <person name="Wang J."/>
            <person name="Sun H."/>
            <person name="Zhang C."/>
            <person name="Fan H."/>
            <person name="Li D."/>
            <person name="Dong L."/>
            <person name="Tao Y."/>
            <person name="Gao C."/>
            <person name="Wu H."/>
            <person name="Li Y."/>
            <person name="Cui Y."/>
            <person name="Guo X."/>
            <person name="Zheng S."/>
            <person name="Wang B."/>
            <person name="Yu K."/>
            <person name="Liang Q."/>
            <person name="Yang W."/>
            <person name="Lou X."/>
            <person name="Chen J."/>
            <person name="Feng M."/>
            <person name="Jian J."/>
            <person name="Zhang X."/>
            <person name="Luo G."/>
            <person name="Jiang Y."/>
            <person name="Liu J."/>
            <person name="Wang Z."/>
            <person name="Sha Y."/>
            <person name="Zhang B."/>
            <person name="Wu H."/>
            <person name="Tang D."/>
            <person name="Shen Q."/>
            <person name="Xue P."/>
            <person name="Zou S."/>
            <person name="Wang X."/>
            <person name="Liu X."/>
            <person name="Wang F."/>
            <person name="Yang Y."/>
            <person name="An X."/>
            <person name="Dong Z."/>
            <person name="Zhang K."/>
            <person name="Zhang X."/>
            <person name="Luo M.C."/>
            <person name="Dvorak J."/>
            <person name="Tong Y."/>
            <person name="Wang J."/>
            <person name="Yang H."/>
            <person name="Li Z."/>
            <person name="Wang D."/>
            <person name="Zhang A."/>
            <person name="Wang J."/>
        </authorList>
    </citation>
    <scope>NUCLEOTIDE SEQUENCE</scope>
    <source>
        <strain evidence="2">cv. G1812</strain>
    </source>
</reference>
<keyword evidence="2" id="KW-1185">Reference proteome</keyword>
<dbReference type="InterPro" id="IPR029063">
    <property type="entry name" value="SAM-dependent_MTases_sf"/>
</dbReference>
<dbReference type="Proteomes" id="UP000015106">
    <property type="component" value="Chromosome 7"/>
</dbReference>
<dbReference type="PANTHER" id="PTHR47087:SF1">
    <property type="entry name" value="METHIONINE S-METHYLTRANSFERASE"/>
    <property type="match status" value="1"/>
</dbReference>
<sequence>MWQWLDIHCACRKMVPFQGSQQRRKLIMMDIPSIFGPGDRSITLYEGINHHPDPDSIFRNKIVAQLGCGNGWISIALAEKWCPSKLIQGGPYI</sequence>
<dbReference type="AlphaFoldDB" id="A0A8R7V9N4"/>
<reference evidence="1" key="2">
    <citation type="submission" date="2018-03" db="EMBL/GenBank/DDBJ databases">
        <title>The Triticum urartu genome reveals the dynamic nature of wheat genome evolution.</title>
        <authorList>
            <person name="Ling H."/>
            <person name="Ma B."/>
            <person name="Shi X."/>
            <person name="Liu H."/>
            <person name="Dong L."/>
            <person name="Sun H."/>
            <person name="Cao Y."/>
            <person name="Gao Q."/>
            <person name="Zheng S."/>
            <person name="Li Y."/>
            <person name="Yu Y."/>
            <person name="Du H."/>
            <person name="Qi M."/>
            <person name="Li Y."/>
            <person name="Yu H."/>
            <person name="Cui Y."/>
            <person name="Wang N."/>
            <person name="Chen C."/>
            <person name="Wu H."/>
            <person name="Zhao Y."/>
            <person name="Zhang J."/>
            <person name="Li Y."/>
            <person name="Zhou W."/>
            <person name="Zhang B."/>
            <person name="Hu W."/>
            <person name="Eijk M."/>
            <person name="Tang J."/>
            <person name="Witsenboer H."/>
            <person name="Zhao S."/>
            <person name="Li Z."/>
            <person name="Zhang A."/>
            <person name="Wang D."/>
            <person name="Liang C."/>
        </authorList>
    </citation>
    <scope>NUCLEOTIDE SEQUENCE [LARGE SCALE GENOMIC DNA]</scope>
    <source>
        <strain evidence="1">cv. G1812</strain>
    </source>
</reference>
<reference evidence="1" key="3">
    <citation type="submission" date="2022-06" db="UniProtKB">
        <authorList>
            <consortium name="EnsemblPlants"/>
        </authorList>
    </citation>
    <scope>IDENTIFICATION</scope>
</reference>
<evidence type="ECO:0008006" key="3">
    <source>
        <dbReference type="Google" id="ProtNLM"/>
    </source>
</evidence>
<evidence type="ECO:0000313" key="2">
    <source>
        <dbReference type="Proteomes" id="UP000015106"/>
    </source>
</evidence>
<proteinExistence type="predicted"/>
<dbReference type="Gramene" id="TuG1812G0700005659.01.T01">
    <property type="protein sequence ID" value="TuG1812G0700005659.01.T01"/>
    <property type="gene ID" value="TuG1812G0700005659.01"/>
</dbReference>
<name>A0A8R7V9N4_TRIUA</name>
<dbReference type="PANTHER" id="PTHR47087">
    <property type="entry name" value="METHIONINE S-METHYLTRANSFERASE"/>
    <property type="match status" value="1"/>
</dbReference>
<evidence type="ECO:0000313" key="1">
    <source>
        <dbReference type="EnsemblPlants" id="TuG1812G0700005659.01.T01"/>
    </source>
</evidence>
<dbReference type="EnsemblPlants" id="TuG1812G0700005659.01.T01">
    <property type="protein sequence ID" value="TuG1812G0700005659.01.T01"/>
    <property type="gene ID" value="TuG1812G0700005659.01"/>
</dbReference>
<accession>A0A8R7V9N4</accession>
<dbReference type="SUPFAM" id="SSF53335">
    <property type="entry name" value="S-adenosyl-L-methionine-dependent methyltransferases"/>
    <property type="match status" value="1"/>
</dbReference>
<organism evidence="1 2">
    <name type="scientific">Triticum urartu</name>
    <name type="common">Red wild einkorn</name>
    <name type="synonym">Crithodium urartu</name>
    <dbReference type="NCBI Taxonomy" id="4572"/>
    <lineage>
        <taxon>Eukaryota</taxon>
        <taxon>Viridiplantae</taxon>
        <taxon>Streptophyta</taxon>
        <taxon>Embryophyta</taxon>
        <taxon>Tracheophyta</taxon>
        <taxon>Spermatophyta</taxon>
        <taxon>Magnoliopsida</taxon>
        <taxon>Liliopsida</taxon>
        <taxon>Poales</taxon>
        <taxon>Poaceae</taxon>
        <taxon>BOP clade</taxon>
        <taxon>Pooideae</taxon>
        <taxon>Triticodae</taxon>
        <taxon>Triticeae</taxon>
        <taxon>Triticinae</taxon>
        <taxon>Triticum</taxon>
    </lineage>
</organism>